<dbReference type="Proteomes" id="UP001412067">
    <property type="component" value="Unassembled WGS sequence"/>
</dbReference>
<accession>A0ABR2M258</accession>
<evidence type="ECO:0000313" key="2">
    <source>
        <dbReference type="EMBL" id="KAK8958165.1"/>
    </source>
</evidence>
<keyword evidence="3" id="KW-1185">Reference proteome</keyword>
<feature type="compositionally biased region" description="Polar residues" evidence="1">
    <location>
        <begin position="1"/>
        <end position="14"/>
    </location>
</feature>
<feature type="compositionally biased region" description="Basic and acidic residues" evidence="1">
    <location>
        <begin position="28"/>
        <end position="42"/>
    </location>
</feature>
<evidence type="ECO:0000313" key="3">
    <source>
        <dbReference type="Proteomes" id="UP001412067"/>
    </source>
</evidence>
<feature type="region of interest" description="Disordered" evidence="1">
    <location>
        <begin position="93"/>
        <end position="119"/>
    </location>
</feature>
<evidence type="ECO:0000256" key="1">
    <source>
        <dbReference type="SAM" id="MobiDB-lite"/>
    </source>
</evidence>
<proteinExistence type="predicted"/>
<gene>
    <name evidence="2" type="ORF">KSP40_PGU016109</name>
</gene>
<sequence length="257" mass="28724">MATTATQRGKSQTHLLHHDFSSSTLKPWKRERIHRCDMEGGARRSAQSGPAQDSRRPLRGIGGGIDDGGLKELREKLLGHLREAADKMKLEMSPIGPTAPAMERAGDPKPEPGRPSVAAEVERPWNLRTRRTSGRKVVAPTALPAKASERTVRLRSEVSEKRDKKQRFSVSLTPEEIEEDVFALTGSRPRRRPKKRPRSVQWQLDVGLITSLLPCFPSLSSSFLFPFNNSRNHLLLQAVFPGLWLSEITPELYKVAG</sequence>
<feature type="region of interest" description="Disordered" evidence="1">
    <location>
        <begin position="1"/>
        <end position="67"/>
    </location>
</feature>
<name>A0ABR2M258_9ASPA</name>
<dbReference type="PANTHER" id="PTHR33130:SF43">
    <property type="entry name" value="OS01G0688600 PROTEIN"/>
    <property type="match status" value="1"/>
</dbReference>
<protein>
    <submittedName>
        <fullName evidence="2">Uncharacterized protein</fullName>
    </submittedName>
</protein>
<comment type="caution">
    <text evidence="2">The sequence shown here is derived from an EMBL/GenBank/DDBJ whole genome shotgun (WGS) entry which is preliminary data.</text>
</comment>
<dbReference type="InterPro" id="IPR012438">
    <property type="entry name" value="DUF1639"/>
</dbReference>
<organism evidence="2 3">
    <name type="scientific">Platanthera guangdongensis</name>
    <dbReference type="NCBI Taxonomy" id="2320717"/>
    <lineage>
        <taxon>Eukaryota</taxon>
        <taxon>Viridiplantae</taxon>
        <taxon>Streptophyta</taxon>
        <taxon>Embryophyta</taxon>
        <taxon>Tracheophyta</taxon>
        <taxon>Spermatophyta</taxon>
        <taxon>Magnoliopsida</taxon>
        <taxon>Liliopsida</taxon>
        <taxon>Asparagales</taxon>
        <taxon>Orchidaceae</taxon>
        <taxon>Orchidoideae</taxon>
        <taxon>Orchideae</taxon>
        <taxon>Orchidinae</taxon>
        <taxon>Platanthera</taxon>
    </lineage>
</organism>
<dbReference type="PANTHER" id="PTHR33130">
    <property type="entry name" value="PUTATIVE (DUF1639)-RELATED"/>
    <property type="match status" value="1"/>
</dbReference>
<reference evidence="2 3" key="1">
    <citation type="journal article" date="2022" name="Nat. Plants">
        <title>Genomes of leafy and leafless Platanthera orchids illuminate the evolution of mycoheterotrophy.</title>
        <authorList>
            <person name="Li M.H."/>
            <person name="Liu K.W."/>
            <person name="Li Z."/>
            <person name="Lu H.C."/>
            <person name="Ye Q.L."/>
            <person name="Zhang D."/>
            <person name="Wang J.Y."/>
            <person name="Li Y.F."/>
            <person name="Zhong Z.M."/>
            <person name="Liu X."/>
            <person name="Yu X."/>
            <person name="Liu D.K."/>
            <person name="Tu X.D."/>
            <person name="Liu B."/>
            <person name="Hao Y."/>
            <person name="Liao X.Y."/>
            <person name="Jiang Y.T."/>
            <person name="Sun W.H."/>
            <person name="Chen J."/>
            <person name="Chen Y.Q."/>
            <person name="Ai Y."/>
            <person name="Zhai J.W."/>
            <person name="Wu S.S."/>
            <person name="Zhou Z."/>
            <person name="Hsiao Y.Y."/>
            <person name="Wu W.L."/>
            <person name="Chen Y.Y."/>
            <person name="Lin Y.F."/>
            <person name="Hsu J.L."/>
            <person name="Li C.Y."/>
            <person name="Wang Z.W."/>
            <person name="Zhao X."/>
            <person name="Zhong W.Y."/>
            <person name="Ma X.K."/>
            <person name="Ma L."/>
            <person name="Huang J."/>
            <person name="Chen G.Z."/>
            <person name="Huang M.Z."/>
            <person name="Huang L."/>
            <person name="Peng D.H."/>
            <person name="Luo Y.B."/>
            <person name="Zou S.Q."/>
            <person name="Chen S.P."/>
            <person name="Lan S."/>
            <person name="Tsai W.C."/>
            <person name="Van de Peer Y."/>
            <person name="Liu Z.J."/>
        </authorList>
    </citation>
    <scope>NUCLEOTIDE SEQUENCE [LARGE SCALE GENOMIC DNA]</scope>
    <source>
        <strain evidence="2">Lor288</strain>
    </source>
</reference>
<dbReference type="Pfam" id="PF07797">
    <property type="entry name" value="DUF1639"/>
    <property type="match status" value="1"/>
</dbReference>
<dbReference type="EMBL" id="JBBWWR010000012">
    <property type="protein sequence ID" value="KAK8958165.1"/>
    <property type="molecule type" value="Genomic_DNA"/>
</dbReference>